<comment type="caution">
    <text evidence="3">The sequence shown here is derived from an EMBL/GenBank/DDBJ whole genome shotgun (WGS) entry which is preliminary data.</text>
</comment>
<dbReference type="SUPFAM" id="SSF56496">
    <property type="entry name" value="Fibrinogen C-terminal domain-like"/>
    <property type="match status" value="1"/>
</dbReference>
<dbReference type="Proteomes" id="UP001166093">
    <property type="component" value="Unassembled WGS sequence"/>
</dbReference>
<dbReference type="EMBL" id="JAAWVQ010175044">
    <property type="protein sequence ID" value="MBN3288385.1"/>
    <property type="molecule type" value="Genomic_DNA"/>
</dbReference>
<dbReference type="InterPro" id="IPR014716">
    <property type="entry name" value="Fibrinogen_a/b/g_C_1"/>
</dbReference>
<evidence type="ECO:0000313" key="4">
    <source>
        <dbReference type="Proteomes" id="UP001166093"/>
    </source>
</evidence>
<dbReference type="InterPro" id="IPR036056">
    <property type="entry name" value="Fibrinogen-like_C"/>
</dbReference>
<feature type="non-terminal residue" evidence="3">
    <location>
        <position position="178"/>
    </location>
</feature>
<dbReference type="Gene3D" id="3.90.215.10">
    <property type="entry name" value="Gamma Fibrinogen, chain A, domain 1"/>
    <property type="match status" value="1"/>
</dbReference>
<dbReference type="Pfam" id="PF00147">
    <property type="entry name" value="Fibrinogen_C"/>
    <property type="match status" value="1"/>
</dbReference>
<feature type="compositionally biased region" description="Polar residues" evidence="1">
    <location>
        <begin position="72"/>
        <end position="96"/>
    </location>
</feature>
<sequence length="178" mass="19661">GLQNIHLLTMNRDYELRVDLEDFEGNRASASYSSFALSAYAISGETDGYTLSVHGFTDGGAAEQILVSNVNDSKVSGTGSRSQSGGDMSRDSLSSHSGRKFSTFDRDQDGAGFNCAMEFLGAFWYHDCHSAHLNGVYYQGSNSPYGKGIHWITWRGLNYSLKGAEMKMRVLQRKPFKE</sequence>
<evidence type="ECO:0000313" key="3">
    <source>
        <dbReference type="EMBL" id="MBN3288385.1"/>
    </source>
</evidence>
<proteinExistence type="predicted"/>
<feature type="non-terminal residue" evidence="3">
    <location>
        <position position="1"/>
    </location>
</feature>
<dbReference type="PANTHER" id="PTHR19143">
    <property type="entry name" value="FIBRINOGEN/TENASCIN/ANGIOPOEITIN"/>
    <property type="match status" value="1"/>
</dbReference>
<feature type="domain" description="Fibrinogen C-terminal" evidence="2">
    <location>
        <begin position="1"/>
        <end position="172"/>
    </location>
</feature>
<dbReference type="InterPro" id="IPR002181">
    <property type="entry name" value="Fibrinogen_a/b/g_C_dom"/>
</dbReference>
<gene>
    <name evidence="3" type="primary">Mfap4_1</name>
    <name evidence="3" type="ORF">GTO93_0001653</name>
</gene>
<accession>A0ABS2YPI1</accession>
<protein>
    <submittedName>
        <fullName evidence="3">MFAP4 protein</fullName>
    </submittedName>
</protein>
<dbReference type="SMART" id="SM00186">
    <property type="entry name" value="FBG"/>
    <property type="match status" value="1"/>
</dbReference>
<dbReference type="InterPro" id="IPR050373">
    <property type="entry name" value="Fibrinogen_C-term_domain"/>
</dbReference>
<dbReference type="PROSITE" id="PS51406">
    <property type="entry name" value="FIBRINOGEN_C_2"/>
    <property type="match status" value="1"/>
</dbReference>
<evidence type="ECO:0000256" key="1">
    <source>
        <dbReference type="SAM" id="MobiDB-lite"/>
    </source>
</evidence>
<organism evidence="3 4">
    <name type="scientific">Polyodon spathula</name>
    <name type="common">North American paddlefish</name>
    <name type="synonym">Squalus spathula</name>
    <dbReference type="NCBI Taxonomy" id="7913"/>
    <lineage>
        <taxon>Eukaryota</taxon>
        <taxon>Metazoa</taxon>
        <taxon>Chordata</taxon>
        <taxon>Craniata</taxon>
        <taxon>Vertebrata</taxon>
        <taxon>Euteleostomi</taxon>
        <taxon>Actinopterygii</taxon>
        <taxon>Chondrostei</taxon>
        <taxon>Acipenseriformes</taxon>
        <taxon>Polyodontidae</taxon>
        <taxon>Polyodon</taxon>
    </lineage>
</organism>
<keyword evidence="4" id="KW-1185">Reference proteome</keyword>
<name>A0ABS2YPI1_POLSP</name>
<feature type="region of interest" description="Disordered" evidence="1">
    <location>
        <begin position="72"/>
        <end position="99"/>
    </location>
</feature>
<dbReference type="PANTHER" id="PTHR19143:SF225">
    <property type="entry name" value="MICROFIBRIL-ASSOCIATED GLYCOPROTEIN 4"/>
    <property type="match status" value="1"/>
</dbReference>
<reference evidence="3" key="1">
    <citation type="journal article" date="2021" name="Cell">
        <title>Tracing the genetic footprints of vertebrate landing in non-teleost ray-finned fishes.</title>
        <authorList>
            <person name="Bi X."/>
            <person name="Wang K."/>
            <person name="Yang L."/>
            <person name="Pan H."/>
            <person name="Jiang H."/>
            <person name="Wei Q."/>
            <person name="Fang M."/>
            <person name="Yu H."/>
            <person name="Zhu C."/>
            <person name="Cai Y."/>
            <person name="He Y."/>
            <person name="Gan X."/>
            <person name="Zeng H."/>
            <person name="Yu D."/>
            <person name="Zhu Y."/>
            <person name="Jiang H."/>
            <person name="Qiu Q."/>
            <person name="Yang H."/>
            <person name="Zhang Y.E."/>
            <person name="Wang W."/>
            <person name="Zhu M."/>
            <person name="He S."/>
            <person name="Zhang G."/>
        </authorList>
    </citation>
    <scope>NUCLEOTIDE SEQUENCE</scope>
    <source>
        <strain evidence="3">Pddl_001</strain>
    </source>
</reference>
<evidence type="ECO:0000259" key="2">
    <source>
        <dbReference type="PROSITE" id="PS51406"/>
    </source>
</evidence>